<dbReference type="AlphaFoldDB" id="A0A2Z4MR89"/>
<gene>
    <name evidence="1" type="ORF">AB432_030180</name>
</gene>
<proteinExistence type="predicted"/>
<organism evidence="1 2">
    <name type="scientific">Brevibacillus brevis</name>
    <name type="common">Bacillus brevis</name>
    <dbReference type="NCBI Taxonomy" id="1393"/>
    <lineage>
        <taxon>Bacteria</taxon>
        <taxon>Bacillati</taxon>
        <taxon>Bacillota</taxon>
        <taxon>Bacilli</taxon>
        <taxon>Bacillales</taxon>
        <taxon>Paenibacillaceae</taxon>
        <taxon>Brevibacillus</taxon>
    </lineage>
</organism>
<protein>
    <submittedName>
        <fullName evidence="1">Uncharacterized protein</fullName>
    </submittedName>
</protein>
<sequence>MVSFERVKASVGLSNFVEYYEDYRKYFDQPSASNKEQLAQKLLVSNLQASSIGAQITRINSTTIIFSNKWEKEILMAAINSSHPSVKEAIKSKARELLKSL</sequence>
<name>A0A2Z4MR89_BREBE</name>
<dbReference type="RefSeq" id="WP_048035453.1">
    <property type="nucleotide sequence ID" value="NZ_CP030117.1"/>
</dbReference>
<dbReference type="Proteomes" id="UP000036061">
    <property type="component" value="Chromosome"/>
</dbReference>
<accession>A0A2Z4MR89</accession>
<evidence type="ECO:0000313" key="2">
    <source>
        <dbReference type="Proteomes" id="UP000036061"/>
    </source>
</evidence>
<dbReference type="EMBL" id="CP030117">
    <property type="protein sequence ID" value="AWX59056.1"/>
    <property type="molecule type" value="Genomic_DNA"/>
</dbReference>
<evidence type="ECO:0000313" key="1">
    <source>
        <dbReference type="EMBL" id="AWX59056.1"/>
    </source>
</evidence>
<reference evidence="1 2" key="1">
    <citation type="journal article" date="2015" name="Genome Announc.">
        <title>Draft Genome Sequence of Brevibacillus brevis DZQ7, a Plant Growth-Promoting Rhizobacterium with Broad-Spectrum Antimicrobial Activity.</title>
        <authorList>
            <person name="Hou Q."/>
            <person name="Wang C."/>
            <person name="Hou X."/>
            <person name="Xia Z."/>
            <person name="Ye J."/>
            <person name="Liu K."/>
            <person name="Liu H."/>
            <person name="Wang J."/>
            <person name="Guo H."/>
            <person name="Yu X."/>
            <person name="Yang Y."/>
            <person name="Du B."/>
            <person name="Ding Y."/>
        </authorList>
    </citation>
    <scope>NUCLEOTIDE SEQUENCE [LARGE SCALE GENOMIC DNA]</scope>
    <source>
        <strain evidence="1 2">DZQ7</strain>
    </source>
</reference>